<name>A0ABD2PSV8_9PLAT</name>
<evidence type="ECO:0000313" key="1">
    <source>
        <dbReference type="EMBL" id="KAL3309982.1"/>
    </source>
</evidence>
<dbReference type="AlphaFoldDB" id="A0ABD2PSV8"/>
<dbReference type="Proteomes" id="UP001626550">
    <property type="component" value="Unassembled WGS sequence"/>
</dbReference>
<sequence>MEDHPLDKLLKQIKRSLITFSMRDHAYDLENLHCTIDPSYKQGDIGCSEDFLRCFIEATPSLTRHFSLRIKRFVFCPNKGCSLYRSQETHQSNDVMTPVGLEDELEVSLL</sequence>
<dbReference type="EMBL" id="JBJKFK010003358">
    <property type="protein sequence ID" value="KAL3309982.1"/>
    <property type="molecule type" value="Genomic_DNA"/>
</dbReference>
<gene>
    <name evidence="1" type="ORF">Ciccas_011459</name>
</gene>
<proteinExistence type="predicted"/>
<organism evidence="1 2">
    <name type="scientific">Cichlidogyrus casuarinus</name>
    <dbReference type="NCBI Taxonomy" id="1844966"/>
    <lineage>
        <taxon>Eukaryota</taxon>
        <taxon>Metazoa</taxon>
        <taxon>Spiralia</taxon>
        <taxon>Lophotrochozoa</taxon>
        <taxon>Platyhelminthes</taxon>
        <taxon>Monogenea</taxon>
        <taxon>Monopisthocotylea</taxon>
        <taxon>Dactylogyridea</taxon>
        <taxon>Ancyrocephalidae</taxon>
        <taxon>Cichlidogyrus</taxon>
    </lineage>
</organism>
<protein>
    <submittedName>
        <fullName evidence="1">Uncharacterized protein</fullName>
    </submittedName>
</protein>
<comment type="caution">
    <text evidence="1">The sequence shown here is derived from an EMBL/GenBank/DDBJ whole genome shotgun (WGS) entry which is preliminary data.</text>
</comment>
<keyword evidence="2" id="KW-1185">Reference proteome</keyword>
<accession>A0ABD2PSV8</accession>
<evidence type="ECO:0000313" key="2">
    <source>
        <dbReference type="Proteomes" id="UP001626550"/>
    </source>
</evidence>
<reference evidence="1 2" key="1">
    <citation type="submission" date="2024-11" db="EMBL/GenBank/DDBJ databases">
        <title>Adaptive evolution of stress response genes in parasites aligns with host niche diversity.</title>
        <authorList>
            <person name="Hahn C."/>
            <person name="Resl P."/>
        </authorList>
    </citation>
    <scope>NUCLEOTIDE SEQUENCE [LARGE SCALE GENOMIC DNA]</scope>
    <source>
        <strain evidence="1">EGGRZ-B1_66</strain>
        <tissue evidence="1">Body</tissue>
    </source>
</reference>